<dbReference type="InterPro" id="IPR018759">
    <property type="entry name" value="BBP2_2"/>
</dbReference>
<dbReference type="SUPFAM" id="SSF56935">
    <property type="entry name" value="Porins"/>
    <property type="match status" value="1"/>
</dbReference>
<accession>A0A2W5Q2Q3</accession>
<proteinExistence type="predicted"/>
<dbReference type="Pfam" id="PF10082">
    <property type="entry name" value="BBP2_2"/>
    <property type="match status" value="1"/>
</dbReference>
<evidence type="ECO:0000313" key="2">
    <source>
        <dbReference type="EMBL" id="PZQ45620.1"/>
    </source>
</evidence>
<reference evidence="2 3" key="1">
    <citation type="submission" date="2017-08" db="EMBL/GenBank/DDBJ databases">
        <title>Infants hospitalized years apart are colonized by the same room-sourced microbial strains.</title>
        <authorList>
            <person name="Brooks B."/>
            <person name="Olm M.R."/>
            <person name="Firek B.A."/>
            <person name="Baker R."/>
            <person name="Thomas B.C."/>
            <person name="Morowitz M.J."/>
            <person name="Banfield J.F."/>
        </authorList>
    </citation>
    <scope>NUCLEOTIDE SEQUENCE [LARGE SCALE GENOMIC DNA]</scope>
    <source>
        <strain evidence="2">S2_005_002_R2_29</strain>
    </source>
</reference>
<protein>
    <recommendedName>
        <fullName evidence="4">Outer membrane beta-barrel protein</fullName>
    </recommendedName>
</protein>
<dbReference type="Proteomes" id="UP000249417">
    <property type="component" value="Unassembled WGS sequence"/>
</dbReference>
<evidence type="ECO:0008006" key="4">
    <source>
        <dbReference type="Google" id="ProtNLM"/>
    </source>
</evidence>
<feature type="signal peptide" evidence="1">
    <location>
        <begin position="1"/>
        <end position="29"/>
    </location>
</feature>
<organism evidence="2 3">
    <name type="scientific">Micavibrio aeruginosavorus</name>
    <dbReference type="NCBI Taxonomy" id="349221"/>
    <lineage>
        <taxon>Bacteria</taxon>
        <taxon>Pseudomonadati</taxon>
        <taxon>Bdellovibrionota</taxon>
        <taxon>Bdellovibrionia</taxon>
        <taxon>Bdellovibrionales</taxon>
        <taxon>Pseudobdellovibrionaceae</taxon>
        <taxon>Micavibrio</taxon>
    </lineage>
</organism>
<evidence type="ECO:0000313" key="3">
    <source>
        <dbReference type="Proteomes" id="UP000249417"/>
    </source>
</evidence>
<dbReference type="EMBL" id="QFQB01000043">
    <property type="protein sequence ID" value="PZQ45620.1"/>
    <property type="molecule type" value="Genomic_DNA"/>
</dbReference>
<keyword evidence="1" id="KW-0732">Signal</keyword>
<comment type="caution">
    <text evidence="2">The sequence shown here is derived from an EMBL/GenBank/DDBJ whole genome shotgun (WGS) entry which is preliminary data.</text>
</comment>
<dbReference type="AlphaFoldDB" id="A0A2W5Q2Q3"/>
<feature type="chain" id="PRO_5016013260" description="Outer membrane beta-barrel protein" evidence="1">
    <location>
        <begin position="30"/>
        <end position="425"/>
    </location>
</feature>
<sequence>MKNNDFFKTALCAPLLLATLVAGTGAAYAQKDEEDSALSLTTRMNPAYDPVGYKLGDFTLFSGISNTLQYQDNIYATKEDERSDYVYSVQPNFSLRSNFVRHSLSAGAFYDEGWYRDLDSENYKDYGANLGGSLDITGQTSLPVSLSFQREHIRRGSPDDERLSEPTFYKVVNATMSLIHRGQTLAAKIITGFKRYVYENVSGATADLDMGDADRNEYSVYSSIGFNDDAVFSPFVYTRALQVGYDRAVDNEGFDKDAFEYEGGVGTILNISRLTRASFTVGKVHRTIDDPAFDDIDGYAYGVNVTWEPSTLMSFLLEGQRAIRESTSNGNSSRIDTSLQLSANYEMFPNLFIQPSVGVSEQDYQGGQGGKTQSTNGGISMTYKMNRNLWLSSSYRFNNQEEKEAAPGIQSYDSNTYSLSLRLQF</sequence>
<gene>
    <name evidence="2" type="ORF">DI551_06845</name>
</gene>
<evidence type="ECO:0000256" key="1">
    <source>
        <dbReference type="SAM" id="SignalP"/>
    </source>
</evidence>
<name>A0A2W5Q2Q3_9BACT</name>